<dbReference type="HOGENOM" id="CLU_2531088_0_0_1"/>
<accession>J3LSN8</accession>
<dbReference type="Gramene" id="OB03G40640.1">
    <property type="protein sequence ID" value="OB03G40640.1"/>
    <property type="gene ID" value="OB03G40640"/>
</dbReference>
<reference evidence="1" key="2">
    <citation type="submission" date="2013-04" db="UniProtKB">
        <authorList>
            <consortium name="EnsemblPlants"/>
        </authorList>
    </citation>
    <scope>IDENTIFICATION</scope>
</reference>
<keyword evidence="2" id="KW-1185">Reference proteome</keyword>
<name>J3LSN8_ORYBR</name>
<organism evidence="1">
    <name type="scientific">Oryza brachyantha</name>
    <name type="common">malo sina</name>
    <dbReference type="NCBI Taxonomy" id="4533"/>
    <lineage>
        <taxon>Eukaryota</taxon>
        <taxon>Viridiplantae</taxon>
        <taxon>Streptophyta</taxon>
        <taxon>Embryophyta</taxon>
        <taxon>Tracheophyta</taxon>
        <taxon>Spermatophyta</taxon>
        <taxon>Magnoliopsida</taxon>
        <taxon>Liliopsida</taxon>
        <taxon>Poales</taxon>
        <taxon>Poaceae</taxon>
        <taxon>BOP clade</taxon>
        <taxon>Oryzoideae</taxon>
        <taxon>Oryzeae</taxon>
        <taxon>Oryzinae</taxon>
        <taxon>Oryza</taxon>
    </lineage>
</organism>
<proteinExistence type="predicted"/>
<evidence type="ECO:0000313" key="1">
    <source>
        <dbReference type="EnsemblPlants" id="OB03G40640.1"/>
    </source>
</evidence>
<dbReference type="AlphaFoldDB" id="J3LSN8"/>
<reference evidence="1" key="1">
    <citation type="journal article" date="2013" name="Nat. Commun.">
        <title>Whole-genome sequencing of Oryza brachyantha reveals mechanisms underlying Oryza genome evolution.</title>
        <authorList>
            <person name="Chen J."/>
            <person name="Huang Q."/>
            <person name="Gao D."/>
            <person name="Wang J."/>
            <person name="Lang Y."/>
            <person name="Liu T."/>
            <person name="Li B."/>
            <person name="Bai Z."/>
            <person name="Luis Goicoechea J."/>
            <person name="Liang C."/>
            <person name="Chen C."/>
            <person name="Zhang W."/>
            <person name="Sun S."/>
            <person name="Liao Y."/>
            <person name="Zhang X."/>
            <person name="Yang L."/>
            <person name="Song C."/>
            <person name="Wang M."/>
            <person name="Shi J."/>
            <person name="Liu G."/>
            <person name="Liu J."/>
            <person name="Zhou H."/>
            <person name="Zhou W."/>
            <person name="Yu Q."/>
            <person name="An N."/>
            <person name="Chen Y."/>
            <person name="Cai Q."/>
            <person name="Wang B."/>
            <person name="Liu B."/>
            <person name="Min J."/>
            <person name="Huang Y."/>
            <person name="Wu H."/>
            <person name="Li Z."/>
            <person name="Zhang Y."/>
            <person name="Yin Y."/>
            <person name="Song W."/>
            <person name="Jiang J."/>
            <person name="Jackson S.A."/>
            <person name="Wing R.A."/>
            <person name="Wang J."/>
            <person name="Chen M."/>
        </authorList>
    </citation>
    <scope>NUCLEOTIDE SEQUENCE [LARGE SCALE GENOMIC DNA]</scope>
    <source>
        <strain evidence="1">cv. IRGC 101232</strain>
    </source>
</reference>
<dbReference type="Proteomes" id="UP000006038">
    <property type="component" value="Chromosome 3"/>
</dbReference>
<protein>
    <submittedName>
        <fullName evidence="1">Uncharacterized protein</fullName>
    </submittedName>
</protein>
<dbReference type="EnsemblPlants" id="OB03G40640.1">
    <property type="protein sequence ID" value="OB03G40640.1"/>
    <property type="gene ID" value="OB03G40640"/>
</dbReference>
<sequence>MYVHTQTCMYMWLLATVVERKKNLKKRHLPIFRSIVPEARTKRVKPDSRTHLTWCRVSSEHRNFTGNAISVTTYKIVFSLFSTG</sequence>
<evidence type="ECO:0000313" key="2">
    <source>
        <dbReference type="Proteomes" id="UP000006038"/>
    </source>
</evidence>